<accession>A0A285NFY4</accession>
<organism evidence="2 3">
    <name type="scientific">Cohaesibacter gelatinilyticus</name>
    <dbReference type="NCBI Taxonomy" id="372072"/>
    <lineage>
        <taxon>Bacteria</taxon>
        <taxon>Pseudomonadati</taxon>
        <taxon>Pseudomonadota</taxon>
        <taxon>Alphaproteobacteria</taxon>
        <taxon>Hyphomicrobiales</taxon>
        <taxon>Cohaesibacteraceae</taxon>
    </lineage>
</organism>
<keyword evidence="1" id="KW-1133">Transmembrane helix</keyword>
<proteinExistence type="predicted"/>
<keyword evidence="3" id="KW-1185">Reference proteome</keyword>
<evidence type="ECO:0000313" key="2">
    <source>
        <dbReference type="EMBL" id="SNZ07803.1"/>
    </source>
</evidence>
<sequence length="60" mass="6266">MSEATKTEFTKGSLLATLVALLVLAGWGMAIFTFGYPAIVIPAVALSFGSLFALVIMTRG</sequence>
<dbReference type="EMBL" id="OBEL01000001">
    <property type="protein sequence ID" value="SNZ07803.1"/>
    <property type="molecule type" value="Genomic_DNA"/>
</dbReference>
<feature type="transmembrane region" description="Helical" evidence="1">
    <location>
        <begin position="12"/>
        <end position="32"/>
    </location>
</feature>
<reference evidence="2 3" key="1">
    <citation type="submission" date="2017-09" db="EMBL/GenBank/DDBJ databases">
        <authorList>
            <person name="Ehlers B."/>
            <person name="Leendertz F.H."/>
        </authorList>
    </citation>
    <scope>NUCLEOTIDE SEQUENCE [LARGE SCALE GENOMIC DNA]</scope>
    <source>
        <strain evidence="2 3">DSM 18289</strain>
    </source>
</reference>
<evidence type="ECO:0000256" key="1">
    <source>
        <dbReference type="SAM" id="Phobius"/>
    </source>
</evidence>
<dbReference type="OrthoDB" id="8479738at2"/>
<gene>
    <name evidence="2" type="ORF">SAMN06265368_1277</name>
</gene>
<keyword evidence="1" id="KW-0472">Membrane</keyword>
<keyword evidence="1" id="KW-0812">Transmembrane</keyword>
<dbReference type="AlphaFoldDB" id="A0A285NFY4"/>
<evidence type="ECO:0000313" key="3">
    <source>
        <dbReference type="Proteomes" id="UP000219439"/>
    </source>
</evidence>
<feature type="transmembrane region" description="Helical" evidence="1">
    <location>
        <begin position="38"/>
        <end position="57"/>
    </location>
</feature>
<name>A0A285NFY4_9HYPH</name>
<protein>
    <submittedName>
        <fullName evidence="2">Uncharacterized protein</fullName>
    </submittedName>
</protein>
<dbReference type="Proteomes" id="UP000219439">
    <property type="component" value="Unassembled WGS sequence"/>
</dbReference>
<dbReference type="RefSeq" id="WP_097152483.1">
    <property type="nucleotide sequence ID" value="NZ_OBEL01000001.1"/>
</dbReference>